<dbReference type="VEuPathDB" id="VectorBase:GPPI049003"/>
<dbReference type="EMBL" id="JXJN01025538">
    <property type="status" value="NOT_ANNOTATED_CDS"/>
    <property type="molecule type" value="Genomic_DNA"/>
</dbReference>
<sequence length="196" mass="21992">MDSGFSIAHVFNAQANAIPRMLIGTTSAEVWFWEPIDMAYPPDKDRFVEIKSIYEFYVGECENRAVQKIKLFHSEDFGHYMTSCHGGKIVAAQVSSFLLLLVTLGGNGKISVCDFEAKMLLLQKEFNKAGTDLIWFNGRISLSGMDLFASFEDGLTREIYVDLKAQSAPTIYSTRAIKAHTAADTKMTINPEIRCW</sequence>
<organism evidence="1 2">
    <name type="scientific">Glossina palpalis gambiensis</name>
    <dbReference type="NCBI Taxonomy" id="67801"/>
    <lineage>
        <taxon>Eukaryota</taxon>
        <taxon>Metazoa</taxon>
        <taxon>Ecdysozoa</taxon>
        <taxon>Arthropoda</taxon>
        <taxon>Hexapoda</taxon>
        <taxon>Insecta</taxon>
        <taxon>Pterygota</taxon>
        <taxon>Neoptera</taxon>
        <taxon>Endopterygota</taxon>
        <taxon>Diptera</taxon>
        <taxon>Brachycera</taxon>
        <taxon>Muscomorpha</taxon>
        <taxon>Hippoboscoidea</taxon>
        <taxon>Glossinidae</taxon>
        <taxon>Glossina</taxon>
    </lineage>
</organism>
<name>A0A1B0C4M4_9MUSC</name>
<dbReference type="AlphaFoldDB" id="A0A1B0C4M4"/>
<reference evidence="2" key="1">
    <citation type="submission" date="2015-01" db="EMBL/GenBank/DDBJ databases">
        <authorList>
            <person name="Aksoy S."/>
            <person name="Warren W."/>
            <person name="Wilson R.K."/>
        </authorList>
    </citation>
    <scope>NUCLEOTIDE SEQUENCE [LARGE SCALE GENOMIC DNA]</scope>
    <source>
        <strain evidence="2">IAEA</strain>
    </source>
</reference>
<accession>A0A1B0C4M4</accession>
<dbReference type="Proteomes" id="UP000092460">
    <property type="component" value="Unassembled WGS sequence"/>
</dbReference>
<evidence type="ECO:0000313" key="1">
    <source>
        <dbReference type="EnsemblMetazoa" id="GPPI049003-PA"/>
    </source>
</evidence>
<dbReference type="STRING" id="67801.A0A1B0C4M4"/>
<keyword evidence="2" id="KW-1185">Reference proteome</keyword>
<dbReference type="EnsemblMetazoa" id="GPPI049003-RA">
    <property type="protein sequence ID" value="GPPI049003-PA"/>
    <property type="gene ID" value="GPPI049003"/>
</dbReference>
<protein>
    <submittedName>
        <fullName evidence="1">Uncharacterized protein</fullName>
    </submittedName>
</protein>
<evidence type="ECO:0000313" key="2">
    <source>
        <dbReference type="Proteomes" id="UP000092460"/>
    </source>
</evidence>
<proteinExistence type="predicted"/>
<reference evidence="1" key="2">
    <citation type="submission" date="2020-05" db="UniProtKB">
        <authorList>
            <consortium name="EnsemblMetazoa"/>
        </authorList>
    </citation>
    <scope>IDENTIFICATION</scope>
    <source>
        <strain evidence="1">IAEA</strain>
    </source>
</reference>
<dbReference type="EMBL" id="JXJN01025537">
    <property type="status" value="NOT_ANNOTATED_CDS"/>
    <property type="molecule type" value="Genomic_DNA"/>
</dbReference>